<evidence type="ECO:0008006" key="3">
    <source>
        <dbReference type="Google" id="ProtNLM"/>
    </source>
</evidence>
<keyword evidence="2" id="KW-1185">Reference proteome</keyword>
<sequence length="168" mass="17965">MPADALGVGEIEPPAFYGKLPGHGDFVGRGLTAGQEKAIDRWLAAWMGRARAEWADDFDARYREAQPWLFGGERLAAIAIPSSDRVGRLFPLLAAVGANVPLQQLYDTIVEAIAEGWDGDRLLTALCGLGDDTVSQDPSGWFVPDELQPAMPYPLDGSAEVTVGALLA</sequence>
<dbReference type="Gene3D" id="3.40.1730.10">
    <property type="entry name" value="pa0076 domain"/>
    <property type="match status" value="1"/>
</dbReference>
<dbReference type="InterPro" id="IPR038225">
    <property type="entry name" value="TagF_sf"/>
</dbReference>
<dbReference type="Pfam" id="PF09867">
    <property type="entry name" value="TagF_N"/>
    <property type="match status" value="1"/>
</dbReference>
<dbReference type="RefSeq" id="WP_067676755.1">
    <property type="nucleotide sequence ID" value="NZ_CP016591.1"/>
</dbReference>
<dbReference type="AlphaFoldDB" id="A0A1B2AB52"/>
<evidence type="ECO:0000313" key="1">
    <source>
        <dbReference type="EMBL" id="ANY19389.1"/>
    </source>
</evidence>
<name>A0A1B2AB52_9SPHN</name>
<proteinExistence type="predicted"/>
<accession>A0A1B2AB52</accession>
<reference evidence="1 2" key="1">
    <citation type="submission" date="2016-07" db="EMBL/GenBank/DDBJ databases">
        <title>Complete genome sequence of Altererythrobacter dongtanensis KCTC 22672, a type strain with esterase isolated from tidal flat.</title>
        <authorList>
            <person name="Cheng H."/>
            <person name="Wu Y.-H."/>
            <person name="Zhou P."/>
            <person name="Huo Y.-Y."/>
            <person name="Wang C.-S."/>
            <person name="Xu X.-W."/>
        </authorList>
    </citation>
    <scope>NUCLEOTIDE SEQUENCE [LARGE SCALE GENOMIC DNA]</scope>
    <source>
        <strain evidence="1 2">KCTC 22672</strain>
    </source>
</reference>
<dbReference type="Proteomes" id="UP000092932">
    <property type="component" value="Chromosome"/>
</dbReference>
<dbReference type="NCBIfam" id="TIGR03373">
    <property type="entry name" value="VI_minor_4"/>
    <property type="match status" value="1"/>
</dbReference>
<protein>
    <recommendedName>
        <fullName evidence="3">Type VI secretion system-associated protein TagF</fullName>
    </recommendedName>
</protein>
<dbReference type="EMBL" id="CP016591">
    <property type="protein sequence ID" value="ANY19389.1"/>
    <property type="molecule type" value="Genomic_DNA"/>
</dbReference>
<dbReference type="STRING" id="692370.A6F68_00863"/>
<gene>
    <name evidence="1" type="ORF">A6F68_00863</name>
</gene>
<dbReference type="OrthoDB" id="9801841at2"/>
<dbReference type="KEGG" id="ado:A6F68_00863"/>
<dbReference type="InterPro" id="IPR017748">
    <property type="entry name" value="TagF"/>
</dbReference>
<evidence type="ECO:0000313" key="2">
    <source>
        <dbReference type="Proteomes" id="UP000092932"/>
    </source>
</evidence>
<organism evidence="1 2">
    <name type="scientific">Tsuneonella dongtanensis</name>
    <dbReference type="NCBI Taxonomy" id="692370"/>
    <lineage>
        <taxon>Bacteria</taxon>
        <taxon>Pseudomonadati</taxon>
        <taxon>Pseudomonadota</taxon>
        <taxon>Alphaproteobacteria</taxon>
        <taxon>Sphingomonadales</taxon>
        <taxon>Erythrobacteraceae</taxon>
        <taxon>Tsuneonella</taxon>
    </lineage>
</organism>